<dbReference type="GO" id="GO:0020037">
    <property type="term" value="F:heme binding"/>
    <property type="evidence" value="ECO:0007669"/>
    <property type="project" value="InterPro"/>
</dbReference>
<dbReference type="GO" id="GO:0004497">
    <property type="term" value="F:monooxygenase activity"/>
    <property type="evidence" value="ECO:0007669"/>
    <property type="project" value="UniProtKB-KW"/>
</dbReference>
<evidence type="ECO:0000256" key="9">
    <source>
        <dbReference type="PIRSR" id="PIRSR602401-1"/>
    </source>
</evidence>
<evidence type="ECO:0000256" key="4">
    <source>
        <dbReference type="ARBA" id="ARBA00022617"/>
    </source>
</evidence>
<evidence type="ECO:0008006" key="14">
    <source>
        <dbReference type="Google" id="ProtNLM"/>
    </source>
</evidence>
<reference evidence="12 13" key="1">
    <citation type="journal article" date="2013" name="Proc. Natl. Acad. Sci. U.S.A.">
        <title>Fine-scale variation in meiotic recombination in Mimulus inferred from population shotgun sequencing.</title>
        <authorList>
            <person name="Hellsten U."/>
            <person name="Wright K.M."/>
            <person name="Jenkins J."/>
            <person name="Shu S."/>
            <person name="Yuan Y."/>
            <person name="Wessler S.R."/>
            <person name="Schmutz J."/>
            <person name="Willis J.H."/>
            <person name="Rokhsar D.S."/>
        </authorList>
    </citation>
    <scope>NUCLEOTIDE SEQUENCE [LARGE SCALE GENOMIC DNA]</scope>
    <source>
        <strain evidence="13">cv. DUN x IM62</strain>
    </source>
</reference>
<dbReference type="CDD" id="cd11072">
    <property type="entry name" value="CYP71-like"/>
    <property type="match status" value="1"/>
</dbReference>
<keyword evidence="11" id="KW-0812">Transmembrane</keyword>
<dbReference type="PROSITE" id="PS00086">
    <property type="entry name" value="CYTOCHROME_P450"/>
    <property type="match status" value="1"/>
</dbReference>
<evidence type="ECO:0000313" key="13">
    <source>
        <dbReference type="Proteomes" id="UP000030748"/>
    </source>
</evidence>
<dbReference type="GO" id="GO:0016020">
    <property type="term" value="C:membrane"/>
    <property type="evidence" value="ECO:0007669"/>
    <property type="project" value="UniProtKB-SubCell"/>
</dbReference>
<protein>
    <recommendedName>
        <fullName evidence="14">Cytochrome P450</fullName>
    </recommendedName>
</protein>
<dbReference type="SUPFAM" id="SSF48264">
    <property type="entry name" value="Cytochrome P450"/>
    <property type="match status" value="1"/>
</dbReference>
<dbReference type="Gene3D" id="1.10.630.10">
    <property type="entry name" value="Cytochrome P450"/>
    <property type="match status" value="2"/>
</dbReference>
<keyword evidence="5 9" id="KW-0479">Metal-binding</keyword>
<sequence length="446" mass="50332">MVEQALGGVYLVLSLLGLTVLYLTRKWVVVYKKGGGGTKKLPPSPRKLPILGNLHQVSDLGHGPLELLGRKYGPIMLLQMGSKPVIIVQSADAAREIMKTNDLLFADRPHTVTTKRLCYNLKDMSVAPYGEHWRNLRSITTLKLLSAKMVQSFDFIRHEETSLLMEEIKNSAQPVNLSRLFWSLANDVICRAVFGRKYSSQSQGEGGDDQFLTLLGEVCELFGCVTIGEFIPWLWWLSYDLLDAGTDTTSANLEWAMAELLRNPKVLRKLQNEVRETTKDKEKITETELKQMQYLKAVVKETLRLHPPIATAGRSAREDVKVMGYDIPRGTMVLINNWAIGRDPKFWCEPDKFMPERFLNNNNSSMDFKGLDFNYIPFGAGRRGCPGISFATANIEHVLASLVRNFDWELPDGTEPRDLDMTEHPGTAVHRKSPLLAVATPTRCYF</sequence>
<evidence type="ECO:0000256" key="6">
    <source>
        <dbReference type="ARBA" id="ARBA00023002"/>
    </source>
</evidence>
<feature type="transmembrane region" description="Helical" evidence="11">
    <location>
        <begin position="6"/>
        <end position="24"/>
    </location>
</feature>
<organism evidence="12 13">
    <name type="scientific">Erythranthe guttata</name>
    <name type="common">Yellow monkey flower</name>
    <name type="synonym">Mimulus guttatus</name>
    <dbReference type="NCBI Taxonomy" id="4155"/>
    <lineage>
        <taxon>Eukaryota</taxon>
        <taxon>Viridiplantae</taxon>
        <taxon>Streptophyta</taxon>
        <taxon>Embryophyta</taxon>
        <taxon>Tracheophyta</taxon>
        <taxon>Spermatophyta</taxon>
        <taxon>Magnoliopsida</taxon>
        <taxon>eudicotyledons</taxon>
        <taxon>Gunneridae</taxon>
        <taxon>Pentapetalae</taxon>
        <taxon>asterids</taxon>
        <taxon>lamiids</taxon>
        <taxon>Lamiales</taxon>
        <taxon>Phrymaceae</taxon>
        <taxon>Erythranthe</taxon>
    </lineage>
</organism>
<keyword evidence="6 10" id="KW-0560">Oxidoreductase</keyword>
<evidence type="ECO:0000313" key="12">
    <source>
        <dbReference type="EMBL" id="EYU36646.1"/>
    </source>
</evidence>
<dbReference type="STRING" id="4155.A0A022R8Q2"/>
<dbReference type="InterPro" id="IPR001128">
    <property type="entry name" value="Cyt_P450"/>
</dbReference>
<dbReference type="EMBL" id="KI630592">
    <property type="protein sequence ID" value="EYU36646.1"/>
    <property type="molecule type" value="Genomic_DNA"/>
</dbReference>
<dbReference type="InterPro" id="IPR017972">
    <property type="entry name" value="Cyt_P450_CS"/>
</dbReference>
<dbReference type="InterPro" id="IPR036396">
    <property type="entry name" value="Cyt_P450_sf"/>
</dbReference>
<dbReference type="PANTHER" id="PTHR47955:SF15">
    <property type="entry name" value="CYTOCHROME P450 71A2-LIKE"/>
    <property type="match status" value="1"/>
</dbReference>
<evidence type="ECO:0000256" key="1">
    <source>
        <dbReference type="ARBA" id="ARBA00001971"/>
    </source>
</evidence>
<dbReference type="Proteomes" id="UP000030748">
    <property type="component" value="Unassembled WGS sequence"/>
</dbReference>
<evidence type="ECO:0000256" key="11">
    <source>
        <dbReference type="SAM" id="Phobius"/>
    </source>
</evidence>
<keyword evidence="7 9" id="KW-0408">Iron</keyword>
<dbReference type="GO" id="GO:0005506">
    <property type="term" value="F:iron ion binding"/>
    <property type="evidence" value="ECO:0007669"/>
    <property type="project" value="InterPro"/>
</dbReference>
<dbReference type="InterPro" id="IPR002401">
    <property type="entry name" value="Cyt_P450_E_grp-I"/>
</dbReference>
<keyword evidence="8 10" id="KW-0503">Monooxygenase</keyword>
<evidence type="ECO:0000256" key="10">
    <source>
        <dbReference type="RuleBase" id="RU000461"/>
    </source>
</evidence>
<evidence type="ECO:0000256" key="8">
    <source>
        <dbReference type="ARBA" id="ARBA00023033"/>
    </source>
</evidence>
<dbReference type="Pfam" id="PF00067">
    <property type="entry name" value="p450"/>
    <property type="match status" value="2"/>
</dbReference>
<keyword evidence="13" id="KW-1185">Reference proteome</keyword>
<dbReference type="PRINTS" id="PR00385">
    <property type="entry name" value="P450"/>
</dbReference>
<dbReference type="GO" id="GO:0016491">
    <property type="term" value="F:oxidoreductase activity"/>
    <property type="evidence" value="ECO:0000318"/>
    <property type="project" value="GO_Central"/>
</dbReference>
<dbReference type="PRINTS" id="PR00463">
    <property type="entry name" value="EP450I"/>
</dbReference>
<dbReference type="FunFam" id="1.10.630.10:FF:000126">
    <property type="entry name" value="Predicted protein"/>
    <property type="match status" value="1"/>
</dbReference>
<dbReference type="eggNOG" id="KOG0156">
    <property type="taxonomic scope" value="Eukaryota"/>
</dbReference>
<dbReference type="GO" id="GO:0016705">
    <property type="term" value="F:oxidoreductase activity, acting on paired donors, with incorporation or reduction of molecular oxygen"/>
    <property type="evidence" value="ECO:0007669"/>
    <property type="project" value="InterPro"/>
</dbReference>
<dbReference type="AlphaFoldDB" id="A0A022R8Q2"/>
<proteinExistence type="inferred from homology"/>
<evidence type="ECO:0000256" key="5">
    <source>
        <dbReference type="ARBA" id="ARBA00022723"/>
    </source>
</evidence>
<evidence type="ECO:0000256" key="7">
    <source>
        <dbReference type="ARBA" id="ARBA00023004"/>
    </source>
</evidence>
<comment type="cofactor">
    <cofactor evidence="1 9">
        <name>heme</name>
        <dbReference type="ChEBI" id="CHEBI:30413"/>
    </cofactor>
</comment>
<keyword evidence="11" id="KW-0472">Membrane</keyword>
<comment type="subcellular location">
    <subcellularLocation>
        <location evidence="2">Membrane</location>
        <topology evidence="2">Single-pass membrane protein</topology>
    </subcellularLocation>
</comment>
<evidence type="ECO:0000256" key="2">
    <source>
        <dbReference type="ARBA" id="ARBA00004167"/>
    </source>
</evidence>
<accession>A0A022R8Q2</accession>
<evidence type="ECO:0000256" key="3">
    <source>
        <dbReference type="ARBA" id="ARBA00010617"/>
    </source>
</evidence>
<feature type="binding site" description="axial binding residue" evidence="9">
    <location>
        <position position="385"/>
    </location>
    <ligand>
        <name>heme</name>
        <dbReference type="ChEBI" id="CHEBI:30413"/>
    </ligand>
    <ligandPart>
        <name>Fe</name>
        <dbReference type="ChEBI" id="CHEBI:18248"/>
    </ligandPart>
</feature>
<gene>
    <name evidence="12" type="ORF">MIMGU_mgv1a006380mg</name>
</gene>
<comment type="similarity">
    <text evidence="3 10">Belongs to the cytochrome P450 family.</text>
</comment>
<dbReference type="PANTHER" id="PTHR47955">
    <property type="entry name" value="CYTOCHROME P450 FAMILY 71 PROTEIN"/>
    <property type="match status" value="1"/>
</dbReference>
<keyword evidence="11" id="KW-1133">Transmembrane helix</keyword>
<keyword evidence="4 9" id="KW-0349">Heme</keyword>
<name>A0A022R8Q2_ERYGU</name>